<dbReference type="InterPro" id="IPR050204">
    <property type="entry name" value="AraC_XylS_family_regulators"/>
</dbReference>
<name>A0A3M6QBZ5_9BURK</name>
<proteinExistence type="predicted"/>
<comment type="caution">
    <text evidence="5">The sequence shown here is derived from an EMBL/GenBank/DDBJ whole genome shotgun (WGS) entry which is preliminary data.</text>
</comment>
<dbReference type="InterPro" id="IPR018060">
    <property type="entry name" value="HTH_AraC"/>
</dbReference>
<gene>
    <name evidence="5" type="ORF">EBQ26_02725</name>
</gene>
<feature type="domain" description="HTH araC/xylS-type" evidence="4">
    <location>
        <begin position="230"/>
        <end position="328"/>
    </location>
</feature>
<dbReference type="EMBL" id="RDQM01000003">
    <property type="protein sequence ID" value="RMX00012.1"/>
    <property type="molecule type" value="Genomic_DNA"/>
</dbReference>
<dbReference type="SUPFAM" id="SSF46689">
    <property type="entry name" value="Homeodomain-like"/>
    <property type="match status" value="2"/>
</dbReference>
<dbReference type="PROSITE" id="PS01124">
    <property type="entry name" value="HTH_ARAC_FAMILY_2"/>
    <property type="match status" value="1"/>
</dbReference>
<dbReference type="InterPro" id="IPR009057">
    <property type="entry name" value="Homeodomain-like_sf"/>
</dbReference>
<dbReference type="SMART" id="SM00342">
    <property type="entry name" value="HTH_ARAC"/>
    <property type="match status" value="1"/>
</dbReference>
<evidence type="ECO:0000256" key="2">
    <source>
        <dbReference type="ARBA" id="ARBA00023125"/>
    </source>
</evidence>
<evidence type="ECO:0000313" key="5">
    <source>
        <dbReference type="EMBL" id="RMX00012.1"/>
    </source>
</evidence>
<accession>A0A3M6QBZ5</accession>
<dbReference type="InterPro" id="IPR020449">
    <property type="entry name" value="Tscrpt_reg_AraC-type_HTH"/>
</dbReference>
<sequence>MRQAFRRALNTCFLASLLLGFALAWVLPLDPTALRARATDSGLPMPPPTRRTAAPRFIEHRSDRLHLLVRGAEHAPQAPRCMGGSGHCVQAGLYVTLLVHGSLQLRCGDCASAPRSGGMQVLAVREPLPWSAQGQACALCAVGVSMLRADLRARALEGWFDGLFAPHQALRQVQVAAEPRCLALAQDILGSDPRQPLALMRLEAAAQTIFLRGIAALEQARAPAPHERLLHLADALEADLARAWTLDDMARLAGMSARSLSAAFRRELGDSPFGWLRQRRLLRGRHMVLDEGLPIALAAERLGFSSAAHFSTAFRAHFGQTPSQMRRQGGLAPGQQGGG</sequence>
<dbReference type="GO" id="GO:0043565">
    <property type="term" value="F:sequence-specific DNA binding"/>
    <property type="evidence" value="ECO:0007669"/>
    <property type="project" value="InterPro"/>
</dbReference>
<dbReference type="Proteomes" id="UP000267521">
    <property type="component" value="Unassembled WGS sequence"/>
</dbReference>
<dbReference type="AlphaFoldDB" id="A0A3M6QBZ5"/>
<evidence type="ECO:0000313" key="6">
    <source>
        <dbReference type="Proteomes" id="UP000267521"/>
    </source>
</evidence>
<dbReference type="PANTHER" id="PTHR46796:SF12">
    <property type="entry name" value="HTH-TYPE DNA-BINDING TRANSCRIPTIONAL ACTIVATOR EUTR"/>
    <property type="match status" value="1"/>
</dbReference>
<reference evidence="5 6" key="1">
    <citation type="submission" date="2018-10" db="EMBL/GenBank/DDBJ databases">
        <title>Comamonadaceae CDC group NO-1 genome sequencing and assembly.</title>
        <authorList>
            <person name="Bernier A.-M."/>
            <person name="Bernard K."/>
        </authorList>
    </citation>
    <scope>NUCLEOTIDE SEQUENCE [LARGE SCALE GENOMIC DNA]</scope>
    <source>
        <strain evidence="5 6">NML970147</strain>
    </source>
</reference>
<dbReference type="Pfam" id="PF12833">
    <property type="entry name" value="HTH_18"/>
    <property type="match status" value="1"/>
</dbReference>
<dbReference type="GO" id="GO:0003700">
    <property type="term" value="F:DNA-binding transcription factor activity"/>
    <property type="evidence" value="ECO:0007669"/>
    <property type="project" value="InterPro"/>
</dbReference>
<organism evidence="5 6">
    <name type="scientific">Allofranklinella schreckenbergeri</name>
    <dbReference type="NCBI Taxonomy" id="1076744"/>
    <lineage>
        <taxon>Bacteria</taxon>
        <taxon>Pseudomonadati</taxon>
        <taxon>Pseudomonadota</taxon>
        <taxon>Betaproteobacteria</taxon>
        <taxon>Burkholderiales</taxon>
        <taxon>Comamonadaceae</taxon>
        <taxon>Allofranklinella</taxon>
    </lineage>
</organism>
<evidence type="ECO:0000256" key="3">
    <source>
        <dbReference type="ARBA" id="ARBA00023163"/>
    </source>
</evidence>
<dbReference type="PANTHER" id="PTHR46796">
    <property type="entry name" value="HTH-TYPE TRANSCRIPTIONAL ACTIVATOR RHAS-RELATED"/>
    <property type="match status" value="1"/>
</dbReference>
<evidence type="ECO:0000259" key="4">
    <source>
        <dbReference type="PROSITE" id="PS01124"/>
    </source>
</evidence>
<dbReference type="Gene3D" id="1.10.10.60">
    <property type="entry name" value="Homeodomain-like"/>
    <property type="match status" value="1"/>
</dbReference>
<keyword evidence="3" id="KW-0804">Transcription</keyword>
<dbReference type="PRINTS" id="PR00032">
    <property type="entry name" value="HTHARAC"/>
</dbReference>
<protein>
    <submittedName>
        <fullName evidence="5">AraC family transcriptional regulator</fullName>
    </submittedName>
</protein>
<keyword evidence="2" id="KW-0238">DNA-binding</keyword>
<evidence type="ECO:0000256" key="1">
    <source>
        <dbReference type="ARBA" id="ARBA00023015"/>
    </source>
</evidence>
<keyword evidence="1" id="KW-0805">Transcription regulation</keyword>